<dbReference type="AlphaFoldDB" id="A0A9D0YWZ7"/>
<evidence type="ECO:0000313" key="4">
    <source>
        <dbReference type="Proteomes" id="UP000886819"/>
    </source>
</evidence>
<dbReference type="Pfam" id="PF22645">
    <property type="entry name" value="GKRP_SIS_N"/>
    <property type="match status" value="1"/>
</dbReference>
<reference evidence="3" key="1">
    <citation type="submission" date="2020-10" db="EMBL/GenBank/DDBJ databases">
        <authorList>
            <person name="Gilroy R."/>
        </authorList>
    </citation>
    <scope>NUCLEOTIDE SEQUENCE</scope>
    <source>
        <strain evidence="3">ChiHile30-977</strain>
    </source>
</reference>
<reference evidence="3" key="2">
    <citation type="journal article" date="2021" name="PeerJ">
        <title>Extensive microbial diversity within the chicken gut microbiome revealed by metagenomics and culture.</title>
        <authorList>
            <person name="Gilroy R."/>
            <person name="Ravi A."/>
            <person name="Getino M."/>
            <person name="Pursley I."/>
            <person name="Horton D.L."/>
            <person name="Alikhan N.F."/>
            <person name="Baker D."/>
            <person name="Gharbi K."/>
            <person name="Hall N."/>
            <person name="Watson M."/>
            <person name="Adriaenssens E.M."/>
            <person name="Foster-Nyarko E."/>
            <person name="Jarju S."/>
            <person name="Secka A."/>
            <person name="Antonio M."/>
            <person name="Oren A."/>
            <person name="Chaudhuri R.R."/>
            <person name="La Ragione R."/>
            <person name="Hildebrand F."/>
            <person name="Pallen M.J."/>
        </authorList>
    </citation>
    <scope>NUCLEOTIDE SEQUENCE</scope>
    <source>
        <strain evidence="3">ChiHile30-977</strain>
    </source>
</reference>
<name>A0A9D0YWZ7_9FIRM</name>
<dbReference type="PANTHER" id="PTHR10088:SF4">
    <property type="entry name" value="GLUCOKINASE REGULATORY PROTEIN"/>
    <property type="match status" value="1"/>
</dbReference>
<dbReference type="Proteomes" id="UP000886819">
    <property type="component" value="Unassembled WGS sequence"/>
</dbReference>
<dbReference type="Gene3D" id="3.40.50.10490">
    <property type="entry name" value="Glucose-6-phosphate isomerase like protein, domain 1"/>
    <property type="match status" value="2"/>
</dbReference>
<dbReference type="InterPro" id="IPR046348">
    <property type="entry name" value="SIS_dom_sf"/>
</dbReference>
<dbReference type="InterPro" id="IPR001347">
    <property type="entry name" value="SIS_dom"/>
</dbReference>
<sequence length="589" mass="65815">MDYKQAARDFVENEKEFHLGGIPTEQSNPLTRGLSAKIARDTAEGVRTILKADTNIASVSAACFESEAFRAMVADITRVATERRKLVLSSVGASGRLALQLDSTWRAFWMGLIDKLPLRAREFVEIAECCDSFMTGGDRACVRSVENFEDYMTFGARQTRDAGVGPGDVVLVLAECGLSASTIGSAIQADELGCSTYYFHCNPREVLCQYLERARKVFSHENITFLPLYVGNMAVAGSTRMQVTTVELLVAGAALELGAWGWLKAHLSEDELSAIGVGVLEPKAYAEAFSSLVSQLSTGEALAGMAEVVDYEADTYTHNGLITYCTHAYLQDIFTDTTERQPTFTLPPYRKYNDTESPISWAYAKDPLYPSSVAWQHVIRRPIRGLDWTVEDYREMGADQSILDNPPEVGSEELSYYHIGNEDDPSRYSRHPARLVCVDVDNATSRSAAFDWYRRNLSRFDDGVTLRLGDIGAPVEGREIRVPVQLPHTIMDLLPHLMVKLAFNLLSTATMAKMGRVWSNWMIQVLPTNKKLIDRSTRIIAQLAQLPYEQACEEFFKSYLGRAKDEEYRESYVVETLRRLGVDPASEDR</sequence>
<keyword evidence="1" id="KW-0119">Carbohydrate metabolism</keyword>
<accession>A0A9D0YWZ7</accession>
<dbReference type="EMBL" id="DVFI01000108">
    <property type="protein sequence ID" value="HIQ63503.1"/>
    <property type="molecule type" value="Genomic_DNA"/>
</dbReference>
<dbReference type="SUPFAM" id="SSF53697">
    <property type="entry name" value="SIS domain"/>
    <property type="match status" value="2"/>
</dbReference>
<evidence type="ECO:0000256" key="1">
    <source>
        <dbReference type="ARBA" id="ARBA00023277"/>
    </source>
</evidence>
<gene>
    <name evidence="3" type="ORF">IAA66_07970</name>
</gene>
<evidence type="ECO:0000313" key="3">
    <source>
        <dbReference type="EMBL" id="HIQ63503.1"/>
    </source>
</evidence>
<protein>
    <recommendedName>
        <fullName evidence="2">SIS domain-containing protein</fullName>
    </recommendedName>
</protein>
<comment type="caution">
    <text evidence="3">The sequence shown here is derived from an EMBL/GenBank/DDBJ whole genome shotgun (WGS) entry which is preliminary data.</text>
</comment>
<evidence type="ECO:0000259" key="2">
    <source>
        <dbReference type="Pfam" id="PF22645"/>
    </source>
</evidence>
<dbReference type="InterPro" id="IPR040190">
    <property type="entry name" value="MURQ/GCKR"/>
</dbReference>
<dbReference type="GO" id="GO:0005829">
    <property type="term" value="C:cytosol"/>
    <property type="evidence" value="ECO:0007669"/>
    <property type="project" value="TreeGrafter"/>
</dbReference>
<dbReference type="GO" id="GO:1901135">
    <property type="term" value="P:carbohydrate derivative metabolic process"/>
    <property type="evidence" value="ECO:0007669"/>
    <property type="project" value="InterPro"/>
</dbReference>
<dbReference type="GO" id="GO:0009750">
    <property type="term" value="P:response to fructose"/>
    <property type="evidence" value="ECO:0007669"/>
    <property type="project" value="TreeGrafter"/>
</dbReference>
<dbReference type="GO" id="GO:0019899">
    <property type="term" value="F:enzyme binding"/>
    <property type="evidence" value="ECO:0007669"/>
    <property type="project" value="TreeGrafter"/>
</dbReference>
<dbReference type="GO" id="GO:0042593">
    <property type="term" value="P:glucose homeostasis"/>
    <property type="evidence" value="ECO:0007669"/>
    <property type="project" value="TreeGrafter"/>
</dbReference>
<feature type="domain" description="SIS" evidence="2">
    <location>
        <begin position="73"/>
        <end position="188"/>
    </location>
</feature>
<organism evidence="3 4">
    <name type="scientific">Candidatus Avichristensenella intestinipullorum</name>
    <dbReference type="NCBI Taxonomy" id="2840693"/>
    <lineage>
        <taxon>Bacteria</taxon>
        <taxon>Bacillati</taxon>
        <taxon>Bacillota</taxon>
        <taxon>Clostridia</taxon>
        <taxon>Candidatus Avichristensenella</taxon>
    </lineage>
</organism>
<dbReference type="PANTHER" id="PTHR10088">
    <property type="entry name" value="GLUCOKINASE REGULATORY PROTEIN"/>
    <property type="match status" value="1"/>
</dbReference>
<dbReference type="GO" id="GO:0070095">
    <property type="term" value="F:fructose-6-phosphate binding"/>
    <property type="evidence" value="ECO:0007669"/>
    <property type="project" value="TreeGrafter"/>
</dbReference>
<dbReference type="GO" id="GO:0004857">
    <property type="term" value="F:enzyme inhibitor activity"/>
    <property type="evidence" value="ECO:0007669"/>
    <property type="project" value="TreeGrafter"/>
</dbReference>
<proteinExistence type="predicted"/>
<dbReference type="GO" id="GO:0030246">
    <property type="term" value="F:carbohydrate binding"/>
    <property type="evidence" value="ECO:0007669"/>
    <property type="project" value="TreeGrafter"/>
</dbReference>